<evidence type="ECO:0000313" key="8">
    <source>
        <dbReference type="EMBL" id="SDZ20970.1"/>
    </source>
</evidence>
<feature type="transmembrane region" description="Helical" evidence="6">
    <location>
        <begin position="107"/>
        <end position="124"/>
    </location>
</feature>
<evidence type="ECO:0000256" key="3">
    <source>
        <dbReference type="ARBA" id="ARBA00022692"/>
    </source>
</evidence>
<evidence type="ECO:0000259" key="7">
    <source>
        <dbReference type="PROSITE" id="PS50850"/>
    </source>
</evidence>
<keyword evidence="5 6" id="KW-0472">Membrane</keyword>
<organism evidence="8 9">
    <name type="scientific">Geodermatophilus africanus</name>
    <dbReference type="NCBI Taxonomy" id="1137993"/>
    <lineage>
        <taxon>Bacteria</taxon>
        <taxon>Bacillati</taxon>
        <taxon>Actinomycetota</taxon>
        <taxon>Actinomycetes</taxon>
        <taxon>Geodermatophilales</taxon>
        <taxon>Geodermatophilaceae</taxon>
        <taxon>Geodermatophilus</taxon>
    </lineage>
</organism>
<dbReference type="GO" id="GO:0022857">
    <property type="term" value="F:transmembrane transporter activity"/>
    <property type="evidence" value="ECO:0007669"/>
    <property type="project" value="InterPro"/>
</dbReference>
<keyword evidence="4 6" id="KW-1133">Transmembrane helix</keyword>
<accession>A0A1H3R5P1</accession>
<evidence type="ECO:0000256" key="2">
    <source>
        <dbReference type="ARBA" id="ARBA00022475"/>
    </source>
</evidence>
<gene>
    <name evidence="8" type="ORF">SAMN05660209_05039</name>
</gene>
<evidence type="ECO:0000313" key="9">
    <source>
        <dbReference type="Proteomes" id="UP000198921"/>
    </source>
</evidence>
<feature type="transmembrane region" description="Helical" evidence="6">
    <location>
        <begin position="242"/>
        <end position="262"/>
    </location>
</feature>
<evidence type="ECO:0000256" key="5">
    <source>
        <dbReference type="ARBA" id="ARBA00023136"/>
    </source>
</evidence>
<dbReference type="STRING" id="1137993.SAMN05660209_05039"/>
<dbReference type="InterPro" id="IPR020846">
    <property type="entry name" value="MFS_dom"/>
</dbReference>
<dbReference type="AlphaFoldDB" id="A0A1H3R5P1"/>
<dbReference type="Pfam" id="PF07690">
    <property type="entry name" value="MFS_1"/>
    <property type="match status" value="1"/>
</dbReference>
<evidence type="ECO:0000256" key="1">
    <source>
        <dbReference type="ARBA" id="ARBA00004651"/>
    </source>
</evidence>
<feature type="transmembrane region" description="Helical" evidence="6">
    <location>
        <begin position="80"/>
        <end position="101"/>
    </location>
</feature>
<feature type="transmembrane region" description="Helical" evidence="6">
    <location>
        <begin position="357"/>
        <end position="378"/>
    </location>
</feature>
<evidence type="ECO:0000256" key="6">
    <source>
        <dbReference type="SAM" id="Phobius"/>
    </source>
</evidence>
<feature type="transmembrane region" description="Helical" evidence="6">
    <location>
        <begin position="331"/>
        <end position="351"/>
    </location>
</feature>
<dbReference type="PANTHER" id="PTHR43124:SF3">
    <property type="entry name" value="CHLORAMPHENICOL EFFLUX PUMP RV0191"/>
    <property type="match status" value="1"/>
</dbReference>
<dbReference type="InterPro" id="IPR036259">
    <property type="entry name" value="MFS_trans_sf"/>
</dbReference>
<dbReference type="EMBL" id="FNOT01000030">
    <property type="protein sequence ID" value="SDZ20970.1"/>
    <property type="molecule type" value="Genomic_DNA"/>
</dbReference>
<feature type="transmembrane region" description="Helical" evidence="6">
    <location>
        <begin position="136"/>
        <end position="157"/>
    </location>
</feature>
<dbReference type="PANTHER" id="PTHR43124">
    <property type="entry name" value="PURINE EFFLUX PUMP PBUE"/>
    <property type="match status" value="1"/>
</dbReference>
<feature type="transmembrane region" description="Helical" evidence="6">
    <location>
        <begin position="163"/>
        <end position="184"/>
    </location>
</feature>
<name>A0A1H3R5P1_9ACTN</name>
<dbReference type="InterPro" id="IPR050189">
    <property type="entry name" value="MFS_Efflux_Transporters"/>
</dbReference>
<dbReference type="Proteomes" id="UP000198921">
    <property type="component" value="Unassembled WGS sequence"/>
</dbReference>
<sequence length="388" mass="39484">MASAPSRRPDPIRLLQVNAFVSILDRFAMPPLLIAIAADLDVPLSAIVQAAGAYFLAYGLGQPAWGLVSDSLGLVRTMRLALVVAGLAAVAAAFAWTPLVLGMARGVGGAFFGAAYPAGIIYVGDTVPAERRQRELTRLMVGVALGTALASAGAGVVGQLFTWRAVFVVTGLAALALSLALRLLDEPPRTRDHRNPMAPFLAVARSRTALFVLGLAFVEGGVLLGVLTLLPSAIEAAGAPTALAGGITAVYGIAVLVFATAVGRLSRRLHPSRLIALGAAAAVAACLVLSLSRAAPAAVAVTVLLGLAWAAMHSSLQTWATDVLPAVRATVVSLFAGALFCGSALAAVAVADLAAAGRYGSIFLAACLALVPLGLVAVRGRARWRPPA</sequence>
<dbReference type="SUPFAM" id="SSF103473">
    <property type="entry name" value="MFS general substrate transporter"/>
    <property type="match status" value="1"/>
</dbReference>
<reference evidence="9" key="1">
    <citation type="submission" date="2016-10" db="EMBL/GenBank/DDBJ databases">
        <authorList>
            <person name="Varghese N."/>
            <person name="Submissions S."/>
        </authorList>
    </citation>
    <scope>NUCLEOTIDE SEQUENCE [LARGE SCALE GENOMIC DNA]</scope>
    <source>
        <strain evidence="9">DSM 45422</strain>
    </source>
</reference>
<feature type="transmembrane region" description="Helical" evidence="6">
    <location>
        <begin position="44"/>
        <end position="68"/>
    </location>
</feature>
<comment type="subcellular location">
    <subcellularLocation>
        <location evidence="1">Cell membrane</location>
        <topology evidence="1">Multi-pass membrane protein</topology>
    </subcellularLocation>
</comment>
<feature type="transmembrane region" description="Helical" evidence="6">
    <location>
        <begin position="274"/>
        <end position="291"/>
    </location>
</feature>
<feature type="transmembrane region" description="Helical" evidence="6">
    <location>
        <begin position="297"/>
        <end position="319"/>
    </location>
</feature>
<evidence type="ECO:0000256" key="4">
    <source>
        <dbReference type="ARBA" id="ARBA00022989"/>
    </source>
</evidence>
<dbReference type="PROSITE" id="PS50850">
    <property type="entry name" value="MFS"/>
    <property type="match status" value="1"/>
</dbReference>
<keyword evidence="3 6" id="KW-0812">Transmembrane</keyword>
<dbReference type="GO" id="GO:0005886">
    <property type="term" value="C:plasma membrane"/>
    <property type="evidence" value="ECO:0007669"/>
    <property type="project" value="UniProtKB-SubCell"/>
</dbReference>
<dbReference type="Gene3D" id="1.20.1250.20">
    <property type="entry name" value="MFS general substrate transporter like domains"/>
    <property type="match status" value="1"/>
</dbReference>
<protein>
    <submittedName>
        <fullName evidence="8">Predicted arabinose efflux permease, MFS family</fullName>
    </submittedName>
</protein>
<keyword evidence="9" id="KW-1185">Reference proteome</keyword>
<dbReference type="InterPro" id="IPR011701">
    <property type="entry name" value="MFS"/>
</dbReference>
<proteinExistence type="predicted"/>
<dbReference type="RefSeq" id="WP_211517298.1">
    <property type="nucleotide sequence ID" value="NZ_FNOT01000030.1"/>
</dbReference>
<feature type="domain" description="Major facilitator superfamily (MFS) profile" evidence="7">
    <location>
        <begin position="11"/>
        <end position="384"/>
    </location>
</feature>
<keyword evidence="2" id="KW-1003">Cell membrane</keyword>
<feature type="transmembrane region" description="Helical" evidence="6">
    <location>
        <begin position="209"/>
        <end position="230"/>
    </location>
</feature>